<proteinExistence type="predicted"/>
<keyword evidence="1" id="KW-0812">Transmembrane</keyword>
<evidence type="ECO:0000259" key="2">
    <source>
        <dbReference type="Pfam" id="PF01569"/>
    </source>
</evidence>
<dbReference type="RefSeq" id="WP_305996569.1">
    <property type="nucleotide sequence ID" value="NZ_JAVALS010000006.1"/>
</dbReference>
<name>A0ABT9IPM2_9MICC</name>
<feature type="transmembrane region" description="Helical" evidence="1">
    <location>
        <begin position="172"/>
        <end position="193"/>
    </location>
</feature>
<feature type="transmembrane region" description="Helical" evidence="1">
    <location>
        <begin position="248"/>
        <end position="268"/>
    </location>
</feature>
<dbReference type="InterPro" id="IPR036938">
    <property type="entry name" value="PAP2/HPO_sf"/>
</dbReference>
<feature type="transmembrane region" description="Helical" evidence="1">
    <location>
        <begin position="80"/>
        <end position="102"/>
    </location>
</feature>
<dbReference type="Proteomes" id="UP001232725">
    <property type="component" value="Unassembled WGS sequence"/>
</dbReference>
<dbReference type="Pfam" id="PF01569">
    <property type="entry name" value="PAP2"/>
    <property type="match status" value="1"/>
</dbReference>
<protein>
    <submittedName>
        <fullName evidence="3">Phosphatase PAP2 family protein</fullName>
    </submittedName>
</protein>
<keyword evidence="4" id="KW-1185">Reference proteome</keyword>
<gene>
    <name evidence="3" type="ORF">Q9R02_10155</name>
</gene>
<feature type="transmembrane region" description="Helical" evidence="1">
    <location>
        <begin position="199"/>
        <end position="219"/>
    </location>
</feature>
<keyword evidence="1" id="KW-0472">Membrane</keyword>
<keyword evidence="1" id="KW-1133">Transmembrane helix</keyword>
<dbReference type="Gene3D" id="1.20.144.10">
    <property type="entry name" value="Phosphatidic acid phosphatase type 2/haloperoxidase"/>
    <property type="match status" value="1"/>
</dbReference>
<evidence type="ECO:0000313" key="3">
    <source>
        <dbReference type="EMBL" id="MDP5227515.1"/>
    </source>
</evidence>
<evidence type="ECO:0000256" key="1">
    <source>
        <dbReference type="SAM" id="Phobius"/>
    </source>
</evidence>
<evidence type="ECO:0000313" key="4">
    <source>
        <dbReference type="Proteomes" id="UP001232725"/>
    </source>
</evidence>
<reference evidence="3 4" key="1">
    <citation type="submission" date="2023-08" db="EMBL/GenBank/DDBJ databases">
        <title>Arthrobacter horti sp. nov., isolated from forest soil.</title>
        <authorList>
            <person name="Park M."/>
        </authorList>
    </citation>
    <scope>NUCLEOTIDE SEQUENCE [LARGE SCALE GENOMIC DNA]</scope>
    <source>
        <strain evidence="3 4">YJM1</strain>
    </source>
</reference>
<feature type="domain" description="Phosphatidic acid phosphatase type 2/haloperoxidase" evidence="2">
    <location>
        <begin position="87"/>
        <end position="215"/>
    </location>
</feature>
<dbReference type="InterPro" id="IPR000326">
    <property type="entry name" value="PAP2/HPO"/>
</dbReference>
<feature type="transmembrane region" description="Helical" evidence="1">
    <location>
        <begin position="280"/>
        <end position="300"/>
    </location>
</feature>
<dbReference type="EMBL" id="JAVALS010000006">
    <property type="protein sequence ID" value="MDP5227515.1"/>
    <property type="molecule type" value="Genomic_DNA"/>
</dbReference>
<sequence>MAPSSSAGAPGTTRTRGSGWHRSRWRVLALAAGAVLCVLGVALTYLCFVWTATGQSLDASAWSEAAMVLSNLRSHLVRTALSFLPVATLVAGVVLITVVAVAGKRWVPAVWAVAAGVAANAATQVLKSEVFVRPDLGVASPLGNSLPSGHTTLAASAAAAVTLAVAPRWRPFTAMVGGTLAFLSGSATVVNLWHRPADVVSALLVVGAASSLAAIPVVLHGRKRPRPPGGSAPAVLLDRTLWSRVTGALALLGAAAGVVIVLLPAGVLTATVMQTVDTRTFWSAVAFLGSVSYGITWAGIRLLSGGSVEQAAADRPR</sequence>
<accession>A0ABT9IPM2</accession>
<comment type="caution">
    <text evidence="3">The sequence shown here is derived from an EMBL/GenBank/DDBJ whole genome shotgun (WGS) entry which is preliminary data.</text>
</comment>
<feature type="transmembrane region" description="Helical" evidence="1">
    <location>
        <begin position="27"/>
        <end position="52"/>
    </location>
</feature>
<organism evidence="3 4">
    <name type="scientific">Arthrobacter horti</name>
    <dbReference type="NCBI Taxonomy" id="3068273"/>
    <lineage>
        <taxon>Bacteria</taxon>
        <taxon>Bacillati</taxon>
        <taxon>Actinomycetota</taxon>
        <taxon>Actinomycetes</taxon>
        <taxon>Micrococcales</taxon>
        <taxon>Micrococcaceae</taxon>
        <taxon>Arthrobacter</taxon>
    </lineage>
</organism>
<dbReference type="SUPFAM" id="SSF48317">
    <property type="entry name" value="Acid phosphatase/Vanadium-dependent haloperoxidase"/>
    <property type="match status" value="1"/>
</dbReference>